<dbReference type="Gene3D" id="2.160.20.10">
    <property type="entry name" value="Single-stranded right-handed beta-helix, Pectin lyase-like"/>
    <property type="match status" value="1"/>
</dbReference>
<dbReference type="EMBL" id="JAEPQZ010000002">
    <property type="protein sequence ID" value="KAG2184517.1"/>
    <property type="molecule type" value="Genomic_DNA"/>
</dbReference>
<comment type="caution">
    <text evidence="3">The sequence shown here is derived from an EMBL/GenBank/DDBJ whole genome shotgun (WGS) entry which is preliminary data.</text>
</comment>
<accession>A0A8H7Q237</accession>
<dbReference type="SUPFAM" id="SSF51126">
    <property type="entry name" value="Pectin lyase-like"/>
    <property type="match status" value="1"/>
</dbReference>
<protein>
    <recommendedName>
        <fullName evidence="2">Right handed beta helix domain-containing protein</fullName>
    </recommendedName>
</protein>
<gene>
    <name evidence="3" type="ORF">INT43_000426</name>
</gene>
<dbReference type="SMART" id="SM00710">
    <property type="entry name" value="PbH1"/>
    <property type="match status" value="6"/>
</dbReference>
<keyword evidence="1" id="KW-0732">Signal</keyword>
<sequence length="675" mass="72103">MRLTMLAGIIASLSNAMVLSAAASTSYYVDCSTSSNGKGSVDSPFNQLTAASNQQLGPGDSLLFKRNATCQGQLTINDSGSIGSPIVIGAYGKGFDLPVITAGNKTNAVLLNATSHIVIENLELTNPIGNTVRKRGLYIYAADAGNITDITVQNLYINNVRGLMPSTISPFNAANGKYANATGGLVIEAGGNTTSTWFSNILIQNNTIRSVDRQGIYTWTNWCRRPAMASFWDTLCFQPWAPSTGFVVRNNQLYDIGGDGIVVKGYVNALVEHNKLIGFNKRSNSPNAGMWTANSDGSLFQYNRASGGTTTSDGMAYDVDHSTSGTVFQYNLSHDNEGGFFLICPYDKPTQDFIIRYNLSVNDKARGFEICDGALVNGSIYKNTILIGSRITSNLVQESTNASLDVHLVDNIVRKSGSGAVNWQLSDPKFIVDHNAFYGVSSYAYATNTITSPPGLAMPGVRDPKGYFLVSGYPTLGAGIAVSDDASQDFFGNPVASNTKPNIGFYAGPGTNAANTSDLFDSYNIGANSLSGWNSTGNIKIIADPAGDLGNSLQLSGGSSVKRSIFGQKNFRLSVLFWANQTNASFEIDLIGSGKILVSIPFSSSGQFGSLSYTPNEWHLVELDVNTSSLLAQPSLDSQTINSIKYAGIIDSVQFKAEIFADALFVVDDFYIVIA</sequence>
<dbReference type="InterPro" id="IPR011050">
    <property type="entry name" value="Pectin_lyase_fold/virulence"/>
</dbReference>
<dbReference type="Pfam" id="PF13229">
    <property type="entry name" value="Beta_helix"/>
    <property type="match status" value="1"/>
</dbReference>
<proteinExistence type="predicted"/>
<dbReference type="OrthoDB" id="3432466at2759"/>
<dbReference type="Proteomes" id="UP000654370">
    <property type="component" value="Unassembled WGS sequence"/>
</dbReference>
<dbReference type="InterPro" id="IPR039448">
    <property type="entry name" value="Beta_helix"/>
</dbReference>
<feature type="chain" id="PRO_5034817993" description="Right handed beta helix domain-containing protein" evidence="1">
    <location>
        <begin position="17"/>
        <end position="675"/>
    </location>
</feature>
<evidence type="ECO:0000313" key="4">
    <source>
        <dbReference type="Proteomes" id="UP000654370"/>
    </source>
</evidence>
<evidence type="ECO:0000259" key="2">
    <source>
        <dbReference type="Pfam" id="PF13229"/>
    </source>
</evidence>
<dbReference type="InterPro" id="IPR006626">
    <property type="entry name" value="PbH1"/>
</dbReference>
<reference evidence="3" key="1">
    <citation type="submission" date="2020-12" db="EMBL/GenBank/DDBJ databases">
        <title>Metabolic potential, ecology and presence of endohyphal bacteria is reflected in genomic diversity of Mucoromycotina.</title>
        <authorList>
            <person name="Muszewska A."/>
            <person name="Okrasinska A."/>
            <person name="Steczkiewicz K."/>
            <person name="Drgas O."/>
            <person name="Orlowska M."/>
            <person name="Perlinska-Lenart U."/>
            <person name="Aleksandrzak-Piekarczyk T."/>
            <person name="Szatraj K."/>
            <person name="Zielenkiewicz U."/>
            <person name="Pilsyk S."/>
            <person name="Malc E."/>
            <person name="Mieczkowski P."/>
            <person name="Kruszewska J.S."/>
            <person name="Biernat P."/>
            <person name="Pawlowska J."/>
        </authorList>
    </citation>
    <scope>NUCLEOTIDE SEQUENCE</scope>
    <source>
        <strain evidence="3">WA0000067209</strain>
    </source>
</reference>
<evidence type="ECO:0000313" key="3">
    <source>
        <dbReference type="EMBL" id="KAG2184517.1"/>
    </source>
</evidence>
<keyword evidence="4" id="KW-1185">Reference proteome</keyword>
<dbReference type="InterPro" id="IPR012334">
    <property type="entry name" value="Pectin_lyas_fold"/>
</dbReference>
<feature type="domain" description="Right handed beta helix" evidence="2">
    <location>
        <begin position="243"/>
        <end position="385"/>
    </location>
</feature>
<dbReference type="AlphaFoldDB" id="A0A8H7Q237"/>
<feature type="signal peptide" evidence="1">
    <location>
        <begin position="1"/>
        <end position="16"/>
    </location>
</feature>
<name>A0A8H7Q237_MORIS</name>
<evidence type="ECO:0000256" key="1">
    <source>
        <dbReference type="SAM" id="SignalP"/>
    </source>
</evidence>
<organism evidence="3 4">
    <name type="scientific">Mortierella isabellina</name>
    <name type="common">Filamentous fungus</name>
    <name type="synonym">Umbelopsis isabellina</name>
    <dbReference type="NCBI Taxonomy" id="91625"/>
    <lineage>
        <taxon>Eukaryota</taxon>
        <taxon>Fungi</taxon>
        <taxon>Fungi incertae sedis</taxon>
        <taxon>Mucoromycota</taxon>
        <taxon>Mucoromycotina</taxon>
        <taxon>Umbelopsidomycetes</taxon>
        <taxon>Umbelopsidales</taxon>
        <taxon>Umbelopsidaceae</taxon>
        <taxon>Umbelopsis</taxon>
    </lineage>
</organism>